<dbReference type="RefSeq" id="WP_249697780.1">
    <property type="nucleotide sequence ID" value="NZ_JAMFLX010000003.1"/>
</dbReference>
<comment type="caution">
    <text evidence="7">The sequence shown here is derived from an EMBL/GenBank/DDBJ whole genome shotgun (WGS) entry which is preliminary data.</text>
</comment>
<accession>A0ABT0PC77</accession>
<evidence type="ECO:0000256" key="1">
    <source>
        <dbReference type="ARBA" id="ARBA00001974"/>
    </source>
</evidence>
<evidence type="ECO:0000256" key="2">
    <source>
        <dbReference type="ARBA" id="ARBA00022630"/>
    </source>
</evidence>
<organism evidence="7 8">
    <name type="scientific">Parendozoicomonas callyspongiae</name>
    <dbReference type="NCBI Taxonomy" id="2942213"/>
    <lineage>
        <taxon>Bacteria</taxon>
        <taxon>Pseudomonadati</taxon>
        <taxon>Pseudomonadota</taxon>
        <taxon>Gammaproteobacteria</taxon>
        <taxon>Oceanospirillales</taxon>
        <taxon>Endozoicomonadaceae</taxon>
        <taxon>Parendozoicomonas</taxon>
    </lineage>
</organism>
<gene>
    <name evidence="7" type="ORF">M3P05_03155</name>
</gene>
<proteinExistence type="inferred from homology"/>
<evidence type="ECO:0000256" key="3">
    <source>
        <dbReference type="ARBA" id="ARBA00022827"/>
    </source>
</evidence>
<evidence type="ECO:0000259" key="6">
    <source>
        <dbReference type="Pfam" id="PF01266"/>
    </source>
</evidence>
<dbReference type="Proteomes" id="UP001203338">
    <property type="component" value="Unassembled WGS sequence"/>
</dbReference>
<evidence type="ECO:0000256" key="5">
    <source>
        <dbReference type="ARBA" id="ARBA00037941"/>
    </source>
</evidence>
<evidence type="ECO:0000256" key="4">
    <source>
        <dbReference type="ARBA" id="ARBA00023002"/>
    </source>
</evidence>
<dbReference type="Pfam" id="PF01266">
    <property type="entry name" value="DAO"/>
    <property type="match status" value="1"/>
</dbReference>
<dbReference type="InterPro" id="IPR036188">
    <property type="entry name" value="FAD/NAD-bd_sf"/>
</dbReference>
<keyword evidence="2" id="KW-0285">Flavoprotein</keyword>
<dbReference type="Gene3D" id="3.50.50.60">
    <property type="entry name" value="FAD/NAD(P)-binding domain"/>
    <property type="match status" value="1"/>
</dbReference>
<dbReference type="Gene3D" id="3.30.9.10">
    <property type="entry name" value="D-Amino Acid Oxidase, subunit A, domain 2"/>
    <property type="match status" value="1"/>
</dbReference>
<dbReference type="EMBL" id="JAMFLX010000003">
    <property type="protein sequence ID" value="MCL6268949.1"/>
    <property type="molecule type" value="Genomic_DNA"/>
</dbReference>
<protein>
    <submittedName>
        <fullName evidence="7">FAD-dependent oxidoreductase</fullName>
    </submittedName>
</protein>
<reference evidence="7 8" key="1">
    <citation type="submission" date="2022-05" db="EMBL/GenBank/DDBJ databases">
        <authorList>
            <person name="Park J.-S."/>
        </authorList>
    </citation>
    <scope>NUCLEOTIDE SEQUENCE [LARGE SCALE GENOMIC DNA]</scope>
    <source>
        <strain evidence="7 8">2012CJ34-2</strain>
    </source>
</reference>
<dbReference type="InterPro" id="IPR006076">
    <property type="entry name" value="FAD-dep_OxRdtase"/>
</dbReference>
<dbReference type="PANTHER" id="PTHR43104">
    <property type="entry name" value="L-2-HYDROXYGLUTARATE DEHYDROGENASE, MITOCHONDRIAL"/>
    <property type="match status" value="1"/>
</dbReference>
<dbReference type="SUPFAM" id="SSF51905">
    <property type="entry name" value="FAD/NAD(P)-binding domain"/>
    <property type="match status" value="1"/>
</dbReference>
<evidence type="ECO:0000313" key="7">
    <source>
        <dbReference type="EMBL" id="MCL6268949.1"/>
    </source>
</evidence>
<evidence type="ECO:0000313" key="8">
    <source>
        <dbReference type="Proteomes" id="UP001203338"/>
    </source>
</evidence>
<keyword evidence="8" id="KW-1185">Reference proteome</keyword>
<comment type="similarity">
    <text evidence="5">Belongs to the L2HGDH family.</text>
</comment>
<feature type="domain" description="FAD dependent oxidoreductase" evidence="6">
    <location>
        <begin position="18"/>
        <end position="415"/>
    </location>
</feature>
<dbReference type="PANTHER" id="PTHR43104:SF2">
    <property type="entry name" value="L-2-HYDROXYGLUTARATE DEHYDROGENASE, MITOCHONDRIAL"/>
    <property type="match status" value="1"/>
</dbReference>
<sequence length="456" mass="51559">MTQRRDQRAESMTDKTYDVLIVGGGVSGTALLYELSRYTDLGRIGLIEKYDDFAKVNSKSSNNSQTIHCGDIETNYTLEKALKVKRTASMLVNYAKSLPDDERDNIIFKYPKMVLGVGVEECEFLRQRFEVFKEHYQGMELLDKEQIAKIEPQVVNTKNGTRPEEVNALAITDDYTAVDYKALSKSFVDQARATDKEIDIHLETCVSAIEKCEEGHKVIANNGEYRARFVVVSAGGHSLLLAQQMGYGLNFSCLPVAGSFYFTPQVLTGKVYTVQNDKLPFAAIHGDPDVRVPGKTRFGPTALLLPMLERYNSKTIPEFFKVLRLDGSVFKVFWDLFKVSDIRNYIFKNFLFEIPWVRRRLFLKDARKIVPGLELKDVEFAKGYGGIRPQLIDKDKKELLLGEARINPGTGIIFNMTPSPGGTSCLGNAENDLRIIIDYLGCNFDENRFNQDLLNI</sequence>
<keyword evidence="3" id="KW-0274">FAD</keyword>
<keyword evidence="4" id="KW-0560">Oxidoreductase</keyword>
<comment type="cofactor">
    <cofactor evidence="1">
        <name>FAD</name>
        <dbReference type="ChEBI" id="CHEBI:57692"/>
    </cofactor>
</comment>
<name>A0ABT0PC77_9GAMM</name>